<feature type="transmembrane region" description="Helical" evidence="6">
    <location>
        <begin position="329"/>
        <end position="349"/>
    </location>
</feature>
<dbReference type="EMBL" id="RJKN01000007">
    <property type="protein sequence ID" value="ROP27270.1"/>
    <property type="molecule type" value="Genomic_DNA"/>
</dbReference>
<dbReference type="AlphaFoldDB" id="A0A3N1GAL0"/>
<comment type="caution">
    <text evidence="8">The sequence shown here is derived from an EMBL/GenBank/DDBJ whole genome shotgun (WGS) entry which is preliminary data.</text>
</comment>
<evidence type="ECO:0000256" key="2">
    <source>
        <dbReference type="ARBA" id="ARBA00022692"/>
    </source>
</evidence>
<evidence type="ECO:0000256" key="1">
    <source>
        <dbReference type="ARBA" id="ARBA00004651"/>
    </source>
</evidence>
<proteinExistence type="predicted"/>
<keyword evidence="3 6" id="KW-1133">Transmembrane helix</keyword>
<dbReference type="RefSeq" id="WP_123380851.1">
    <property type="nucleotide sequence ID" value="NZ_RJKN01000007.1"/>
</dbReference>
<feature type="transmembrane region" description="Helical" evidence="6">
    <location>
        <begin position="361"/>
        <end position="381"/>
    </location>
</feature>
<accession>A0A3N1GAL0</accession>
<feature type="transmembrane region" description="Helical" evidence="6">
    <location>
        <begin position="145"/>
        <end position="164"/>
    </location>
</feature>
<dbReference type="PROSITE" id="PS50850">
    <property type="entry name" value="MFS"/>
    <property type="match status" value="1"/>
</dbReference>
<dbReference type="Proteomes" id="UP000276232">
    <property type="component" value="Unassembled WGS sequence"/>
</dbReference>
<dbReference type="SUPFAM" id="SSF103473">
    <property type="entry name" value="MFS general substrate transporter"/>
    <property type="match status" value="1"/>
</dbReference>
<keyword evidence="2 6" id="KW-0812">Transmembrane</keyword>
<feature type="transmembrane region" description="Helical" evidence="6">
    <location>
        <begin position="242"/>
        <end position="263"/>
    </location>
</feature>
<name>A0A3N1GAL0_9ACTN</name>
<comment type="subcellular location">
    <subcellularLocation>
        <location evidence="1">Cell membrane</location>
        <topology evidence="1">Multi-pass membrane protein</topology>
    </subcellularLocation>
</comment>
<feature type="transmembrane region" description="Helical" evidence="6">
    <location>
        <begin position="393"/>
        <end position="411"/>
    </location>
</feature>
<keyword evidence="4 6" id="KW-0472">Membrane</keyword>
<dbReference type="Gene3D" id="1.20.1250.20">
    <property type="entry name" value="MFS general substrate transporter like domains"/>
    <property type="match status" value="1"/>
</dbReference>
<evidence type="ECO:0000313" key="8">
    <source>
        <dbReference type="EMBL" id="ROP27270.1"/>
    </source>
</evidence>
<dbReference type="PRINTS" id="PR01035">
    <property type="entry name" value="TCRTETA"/>
</dbReference>
<dbReference type="InterPro" id="IPR001958">
    <property type="entry name" value="Tet-R_TetA/multi-R_MdtG-like"/>
</dbReference>
<dbReference type="InterPro" id="IPR053200">
    <property type="entry name" value="YfmO-like"/>
</dbReference>
<feature type="compositionally biased region" description="Low complexity" evidence="5">
    <location>
        <begin position="21"/>
        <end position="34"/>
    </location>
</feature>
<evidence type="ECO:0000313" key="9">
    <source>
        <dbReference type="Proteomes" id="UP000276232"/>
    </source>
</evidence>
<dbReference type="Pfam" id="PF07690">
    <property type="entry name" value="MFS_1"/>
    <property type="match status" value="1"/>
</dbReference>
<evidence type="ECO:0000256" key="6">
    <source>
        <dbReference type="SAM" id="Phobius"/>
    </source>
</evidence>
<evidence type="ECO:0000256" key="3">
    <source>
        <dbReference type="ARBA" id="ARBA00022989"/>
    </source>
</evidence>
<feature type="transmembrane region" description="Helical" evidence="6">
    <location>
        <begin position="171"/>
        <end position="194"/>
    </location>
</feature>
<gene>
    <name evidence="8" type="ORF">EDC03_2795</name>
</gene>
<dbReference type="GO" id="GO:0022857">
    <property type="term" value="F:transmembrane transporter activity"/>
    <property type="evidence" value="ECO:0007669"/>
    <property type="project" value="InterPro"/>
</dbReference>
<evidence type="ECO:0000259" key="7">
    <source>
        <dbReference type="PROSITE" id="PS50850"/>
    </source>
</evidence>
<keyword evidence="9" id="KW-1185">Reference proteome</keyword>
<dbReference type="PANTHER" id="PTHR43683:SF1">
    <property type="entry name" value="MULTIDRUG EFFLUX PROTEIN YFMO"/>
    <property type="match status" value="1"/>
</dbReference>
<feature type="domain" description="Major facilitator superfamily (MFS) profile" evidence="7">
    <location>
        <begin position="46"/>
        <end position="417"/>
    </location>
</feature>
<dbReference type="InParanoid" id="A0A3N1GAL0"/>
<dbReference type="PANTHER" id="PTHR43683">
    <property type="entry name" value="MULTIDRUG EFFLUX PROTEIN YFMO"/>
    <property type="match status" value="1"/>
</dbReference>
<feature type="transmembrane region" description="Helical" evidence="6">
    <location>
        <begin position="112"/>
        <end position="133"/>
    </location>
</feature>
<feature type="transmembrane region" description="Helical" evidence="6">
    <location>
        <begin position="200"/>
        <end position="221"/>
    </location>
</feature>
<organism evidence="8 9">
    <name type="scientific">Pseudokineococcus lusitanus</name>
    <dbReference type="NCBI Taxonomy" id="763993"/>
    <lineage>
        <taxon>Bacteria</taxon>
        <taxon>Bacillati</taxon>
        <taxon>Actinomycetota</taxon>
        <taxon>Actinomycetes</taxon>
        <taxon>Kineosporiales</taxon>
        <taxon>Kineosporiaceae</taxon>
        <taxon>Pseudokineococcus</taxon>
    </lineage>
</organism>
<dbReference type="InterPro" id="IPR020846">
    <property type="entry name" value="MFS_dom"/>
</dbReference>
<reference evidence="8 9" key="1">
    <citation type="journal article" date="2015" name="Stand. Genomic Sci.">
        <title>Genomic Encyclopedia of Bacterial and Archaeal Type Strains, Phase III: the genomes of soil and plant-associated and newly described type strains.</title>
        <authorList>
            <person name="Whitman W.B."/>
            <person name="Woyke T."/>
            <person name="Klenk H.P."/>
            <person name="Zhou Y."/>
            <person name="Lilburn T.G."/>
            <person name="Beck B.J."/>
            <person name="De Vos P."/>
            <person name="Vandamme P."/>
            <person name="Eisen J.A."/>
            <person name="Garrity G."/>
            <person name="Hugenholtz P."/>
            <person name="Kyrpides N.C."/>
        </authorList>
    </citation>
    <scope>NUCLEOTIDE SEQUENCE [LARGE SCALE GENOMIC DNA]</scope>
    <source>
        <strain evidence="8 9">CECT 7306</strain>
    </source>
</reference>
<feature type="transmembrane region" description="Helical" evidence="6">
    <location>
        <begin position="269"/>
        <end position="293"/>
    </location>
</feature>
<feature type="region of interest" description="Disordered" evidence="5">
    <location>
        <begin position="1"/>
        <end position="38"/>
    </location>
</feature>
<feature type="transmembrane region" description="Helical" evidence="6">
    <location>
        <begin position="305"/>
        <end position="323"/>
    </location>
</feature>
<feature type="transmembrane region" description="Helical" evidence="6">
    <location>
        <begin position="84"/>
        <end position="105"/>
    </location>
</feature>
<feature type="transmembrane region" description="Helical" evidence="6">
    <location>
        <begin position="46"/>
        <end position="64"/>
    </location>
</feature>
<dbReference type="InterPro" id="IPR036259">
    <property type="entry name" value="MFS_trans_sf"/>
</dbReference>
<dbReference type="OrthoDB" id="66811at2"/>
<evidence type="ECO:0000256" key="4">
    <source>
        <dbReference type="ARBA" id="ARBA00023136"/>
    </source>
</evidence>
<dbReference type="InterPro" id="IPR011701">
    <property type="entry name" value="MFS"/>
</dbReference>
<protein>
    <submittedName>
        <fullName evidence="8">Putative MFS family arabinose efflux permease</fullName>
    </submittedName>
</protein>
<evidence type="ECO:0000256" key="5">
    <source>
        <dbReference type="SAM" id="MobiDB-lite"/>
    </source>
</evidence>
<dbReference type="GO" id="GO:0005886">
    <property type="term" value="C:plasma membrane"/>
    <property type="evidence" value="ECO:0007669"/>
    <property type="project" value="UniProtKB-SubCell"/>
</dbReference>
<dbReference type="CDD" id="cd17474">
    <property type="entry name" value="MFS_YfmO_like"/>
    <property type="match status" value="1"/>
</dbReference>
<sequence length="445" mass="44718">MALHRPARPAATGGGAPVPTPAGDAPPAADGPPAEGSSSLLDQPRAVWAVAFACVIAFMGIGLVDPILKPIGEELDASPSQVSLLFTSYMAVTGVAMLVTGVISSRVGPKRTLLGGLAVIVVFSALAGSSGSIGEIVGFRAGWGLGNALFIATALATIVGAASGGVAGAIVLYEAALGVGIATGPLLGGLLGGVSWRGPFFGVAVLMAVAFAAIAVFLPEVPRPARATTPLDPFRALRHRGLLAMAVTALLYNVGFFTLLAYTPFPLDLGIYAVGGVFFGWGVCLALSSVFLAPWLQRRVGTLPGIVLALVLFALDLAVMALFTDSKAVLATCVVVAGVFLGVNNTLVTEGVMLVSPAERSTASAAYSFVRFGGGAVAPWLAGRLGESISPHVPFWVGAGAVLLGVVVLTGSRRHLGRLSGVGHGATPAAHGRTEVAAVSAAEAS</sequence>